<protein>
    <submittedName>
        <fullName evidence="1">PQQ-like domain-containing protein</fullName>
    </submittedName>
</protein>
<dbReference type="Gene3D" id="2.130.10.10">
    <property type="entry name" value="YVTN repeat-like/Quinoprotein amine dehydrogenase"/>
    <property type="match status" value="1"/>
</dbReference>
<reference evidence="1 2" key="1">
    <citation type="submission" date="2016-10" db="EMBL/GenBank/DDBJ databases">
        <authorList>
            <person name="de Groot N.N."/>
        </authorList>
    </citation>
    <scope>NUCLEOTIDE SEQUENCE [LARGE SCALE GENOMIC DNA]</scope>
    <source>
        <strain evidence="2">P4-7,KCTC 19426,CECT 7604</strain>
    </source>
</reference>
<dbReference type="Proteomes" id="UP000198741">
    <property type="component" value="Chromosome I"/>
</dbReference>
<dbReference type="EMBL" id="LT629710">
    <property type="protein sequence ID" value="SDO89686.1"/>
    <property type="molecule type" value="Genomic_DNA"/>
</dbReference>
<name>A0A1H0NAX0_9ACTN</name>
<sequence length="361" mass="38124">MSVEFINHTYNTDDDTPILKDDELLEISVVDRLQECAGQVCFTADSSSAGSAGLRMNIHTGTISIDPARSAINSRPIGDNGLISIQNPSTPEQIARQVGNGLLWKEPLSDLFGPGYGTDYGWRFQTFPPAHLAVGSVGQASADAASRTVVHLGQGAEMVGFNLTTGARLWRQAGGIDNACIPDQAITEDSALSTVRCRWSATSTVTLNRTKMTDILTAASVSLEGFDPRTGKTTWSVALSDPSGSSYESWASTIKVAGDQTLVVNSPKGQITVNPVTGQTAAAPTTLQVICTAQITTAIARADTEINGTIRNYYVTGDSMHTCTTAGRPIAPTTAWPSWAGAVVGHVHLIVTPAGLQGYRQ</sequence>
<accession>A0A1H0NAX0</accession>
<evidence type="ECO:0000313" key="2">
    <source>
        <dbReference type="Proteomes" id="UP000198741"/>
    </source>
</evidence>
<dbReference type="AlphaFoldDB" id="A0A1H0NAX0"/>
<dbReference type="SUPFAM" id="SSF50998">
    <property type="entry name" value="Quinoprotein alcohol dehydrogenase-like"/>
    <property type="match status" value="1"/>
</dbReference>
<evidence type="ECO:0000313" key="1">
    <source>
        <dbReference type="EMBL" id="SDO89686.1"/>
    </source>
</evidence>
<dbReference type="InterPro" id="IPR015943">
    <property type="entry name" value="WD40/YVTN_repeat-like_dom_sf"/>
</dbReference>
<organism evidence="1 2">
    <name type="scientific">Nakamurella panacisegetis</name>
    <dbReference type="NCBI Taxonomy" id="1090615"/>
    <lineage>
        <taxon>Bacteria</taxon>
        <taxon>Bacillati</taxon>
        <taxon>Actinomycetota</taxon>
        <taxon>Actinomycetes</taxon>
        <taxon>Nakamurellales</taxon>
        <taxon>Nakamurellaceae</taxon>
        <taxon>Nakamurella</taxon>
    </lineage>
</organism>
<proteinExistence type="predicted"/>
<keyword evidence="2" id="KW-1185">Reference proteome</keyword>
<dbReference type="InterPro" id="IPR011047">
    <property type="entry name" value="Quinoprotein_ADH-like_sf"/>
</dbReference>
<gene>
    <name evidence="1" type="ORF">SAMN04515671_2283</name>
</gene>